<dbReference type="Proteomes" id="UP000295493">
    <property type="component" value="Unassembled WGS sequence"/>
</dbReference>
<evidence type="ECO:0000256" key="5">
    <source>
        <dbReference type="ARBA" id="ARBA00025933"/>
    </source>
</evidence>
<keyword evidence="9" id="KW-1185">Reference proteome</keyword>
<name>A0A4R6FI72_9SPHN</name>
<dbReference type="NCBIfam" id="TIGR01395">
    <property type="entry name" value="FlgC"/>
    <property type="match status" value="1"/>
</dbReference>
<dbReference type="AlphaFoldDB" id="A0A4R6FI72"/>
<dbReference type="GO" id="GO:0071978">
    <property type="term" value="P:bacterial-type flagellum-dependent swarming motility"/>
    <property type="evidence" value="ECO:0007669"/>
    <property type="project" value="TreeGrafter"/>
</dbReference>
<evidence type="ECO:0000256" key="4">
    <source>
        <dbReference type="ARBA" id="ARBA00023143"/>
    </source>
</evidence>
<dbReference type="GO" id="GO:0030694">
    <property type="term" value="C:bacterial-type flagellum basal body, rod"/>
    <property type="evidence" value="ECO:0007669"/>
    <property type="project" value="UniProtKB-UniRule"/>
</dbReference>
<dbReference type="PANTHER" id="PTHR30435:SF2">
    <property type="entry name" value="FLAGELLAR BASAL-BODY ROD PROTEIN FLGC"/>
    <property type="match status" value="1"/>
</dbReference>
<protein>
    <recommendedName>
        <fullName evidence="3 6">Flagellar basal-body rod protein FlgC</fullName>
    </recommendedName>
</protein>
<accession>A0A4R6FI72</accession>
<evidence type="ECO:0000256" key="2">
    <source>
        <dbReference type="ARBA" id="ARBA00009677"/>
    </source>
</evidence>
<evidence type="ECO:0000313" key="9">
    <source>
        <dbReference type="Proteomes" id="UP000295493"/>
    </source>
</evidence>
<comment type="subunit">
    <text evidence="5 6">The basal body constitutes a major portion of the flagellar organelle and consists of four rings (L,P,S, and M) mounted on a central rod. The rod consists of about 26 subunits of FlgG in the distal portion, and FlgB, FlgC and FlgF are thought to build up the proximal portion of the rod with about 6 subunits each.</text>
</comment>
<evidence type="ECO:0000256" key="6">
    <source>
        <dbReference type="RuleBase" id="RU362062"/>
    </source>
</evidence>
<dbReference type="EMBL" id="SNWD01000008">
    <property type="protein sequence ID" value="TDN81131.1"/>
    <property type="molecule type" value="Genomic_DNA"/>
</dbReference>
<comment type="subcellular location">
    <subcellularLocation>
        <location evidence="1 6">Bacterial flagellum basal body</location>
    </subcellularLocation>
</comment>
<keyword evidence="8" id="KW-0966">Cell projection</keyword>
<dbReference type="Pfam" id="PF06429">
    <property type="entry name" value="Flg_bbr_C"/>
    <property type="match status" value="1"/>
</dbReference>
<comment type="similarity">
    <text evidence="2">Belongs to the flagella basal body rod proteins family.</text>
</comment>
<keyword evidence="8" id="KW-0282">Flagellum</keyword>
<evidence type="ECO:0000313" key="8">
    <source>
        <dbReference type="EMBL" id="TDN81131.1"/>
    </source>
</evidence>
<organism evidence="8 9">
    <name type="scientific">Stakelama pacifica</name>
    <dbReference type="NCBI Taxonomy" id="517720"/>
    <lineage>
        <taxon>Bacteria</taxon>
        <taxon>Pseudomonadati</taxon>
        <taxon>Pseudomonadota</taxon>
        <taxon>Alphaproteobacteria</taxon>
        <taxon>Sphingomonadales</taxon>
        <taxon>Sphingomonadaceae</taxon>
        <taxon>Stakelama</taxon>
    </lineage>
</organism>
<dbReference type="InterPro" id="IPR006299">
    <property type="entry name" value="FlgC"/>
</dbReference>
<proteinExistence type="inferred from homology"/>
<comment type="caution">
    <text evidence="8">The sequence shown here is derived from an EMBL/GenBank/DDBJ whole genome shotgun (WGS) entry which is preliminary data.</text>
</comment>
<feature type="domain" description="Flagellar basal-body/hook protein C-terminal" evidence="7">
    <location>
        <begin position="107"/>
        <end position="151"/>
    </location>
</feature>
<gene>
    <name evidence="8" type="ORF">EV664_10873</name>
</gene>
<reference evidence="8 9" key="1">
    <citation type="submission" date="2019-03" db="EMBL/GenBank/DDBJ databases">
        <title>Genomic Encyclopedia of Type Strains, Phase IV (KMG-IV): sequencing the most valuable type-strain genomes for metagenomic binning, comparative biology and taxonomic classification.</title>
        <authorList>
            <person name="Goeker M."/>
        </authorList>
    </citation>
    <scope>NUCLEOTIDE SEQUENCE [LARGE SCALE GENOMIC DNA]</scope>
    <source>
        <strain evidence="8 9">DSM 25059</strain>
    </source>
</reference>
<dbReference type="PANTHER" id="PTHR30435">
    <property type="entry name" value="FLAGELLAR PROTEIN"/>
    <property type="match status" value="1"/>
</dbReference>
<keyword evidence="4 6" id="KW-0975">Bacterial flagellum</keyword>
<evidence type="ECO:0000259" key="7">
    <source>
        <dbReference type="Pfam" id="PF06429"/>
    </source>
</evidence>
<keyword evidence="8" id="KW-0969">Cilium</keyword>
<sequence length="153" mass="16398">MIVVSAAIPARRKGDDAFMDLKTSVSVSATGLRAQALRMRVIAENLANQDSVADTPGGTPYRRKVATFHAELDRATGGTGVEVKNVTTDRSDFTRVYQPGNPAADEKGYVLKPNVNGLVEAADMRAAQRAYEANLSAIEAAKGMTMRTIDLLK</sequence>
<evidence type="ECO:0000256" key="1">
    <source>
        <dbReference type="ARBA" id="ARBA00004117"/>
    </source>
</evidence>
<dbReference type="InterPro" id="IPR010930">
    <property type="entry name" value="Flg_bb/hook_C_dom"/>
</dbReference>
<evidence type="ECO:0000256" key="3">
    <source>
        <dbReference type="ARBA" id="ARBA00017941"/>
    </source>
</evidence>